<keyword evidence="4" id="KW-1185">Reference proteome</keyword>
<feature type="region of interest" description="Disordered" evidence="1">
    <location>
        <begin position="325"/>
        <end position="362"/>
    </location>
</feature>
<sequence>MSRRSRNADPEQVTFEVTEASDGEYDANFTQALTQTKFTFSQVDADPSQFLDSARDAEKRKLDGIGAVARNKIVTDLSRILLFKGLAGACIDKTKVTAEALGDDMKGERIQGAVLGEAEKRLRDVFGFGVRRVPAKMEEDLPSRFKNRLYLINDVTDNDEGLHSLNIHYADKNGSNEKGVLMMVLAFAFCKGTSQIRSGQMKGAGKKTRWITEHQLYALLNRVDENIPSEPPSATGRRGRKSRTSMGGDEEGVGQTPDVDALLNKFVELDYLLRDKIEEPESAARETQGANDDGKVLAYAMGPRAAIEVGRKQVIYFCASILGEQPDPTMLKEVDEDDEVEEEESDEEREEEKSSRKKRRRS</sequence>
<dbReference type="GO" id="GO:0005634">
    <property type="term" value="C:nucleus"/>
    <property type="evidence" value="ECO:0007669"/>
    <property type="project" value="TreeGrafter"/>
</dbReference>
<organism evidence="3 4">
    <name type="scientific">Thalassiosira oceanica</name>
    <name type="common">Marine diatom</name>
    <dbReference type="NCBI Taxonomy" id="159749"/>
    <lineage>
        <taxon>Eukaryota</taxon>
        <taxon>Sar</taxon>
        <taxon>Stramenopiles</taxon>
        <taxon>Ochrophyta</taxon>
        <taxon>Bacillariophyta</taxon>
        <taxon>Coscinodiscophyceae</taxon>
        <taxon>Thalassiosirophycidae</taxon>
        <taxon>Thalassiosirales</taxon>
        <taxon>Thalassiosiraceae</taxon>
        <taxon>Thalassiosira</taxon>
    </lineage>
</organism>
<evidence type="ECO:0000313" key="4">
    <source>
        <dbReference type="Proteomes" id="UP000266841"/>
    </source>
</evidence>
<accession>K0SE17</accession>
<evidence type="ECO:0000259" key="2">
    <source>
        <dbReference type="Pfam" id="PF01454"/>
    </source>
</evidence>
<dbReference type="OMA" id="TRWITEH"/>
<dbReference type="InterPro" id="IPR037445">
    <property type="entry name" value="MAGE"/>
</dbReference>
<dbReference type="Pfam" id="PF01454">
    <property type="entry name" value="MAGE"/>
    <property type="match status" value="1"/>
</dbReference>
<feature type="region of interest" description="Disordered" evidence="1">
    <location>
        <begin position="223"/>
        <end position="259"/>
    </location>
</feature>
<dbReference type="EMBL" id="AGNL01018127">
    <property type="protein sequence ID" value="EJK63610.1"/>
    <property type="molecule type" value="Genomic_DNA"/>
</dbReference>
<name>K0SE17_THAOC</name>
<dbReference type="PANTHER" id="PTHR11736">
    <property type="entry name" value="MELANOMA-ASSOCIATED ANTIGEN MAGE ANTIGEN"/>
    <property type="match status" value="1"/>
</dbReference>
<feature type="compositionally biased region" description="Acidic residues" evidence="1">
    <location>
        <begin position="334"/>
        <end position="350"/>
    </location>
</feature>
<gene>
    <name evidence="3" type="ORF">THAOC_15719</name>
</gene>
<protein>
    <recommendedName>
        <fullName evidence="2">MAGE domain-containing protein</fullName>
    </recommendedName>
</protein>
<dbReference type="InterPro" id="IPR041898">
    <property type="entry name" value="MAGE_WH1"/>
</dbReference>
<evidence type="ECO:0000313" key="3">
    <source>
        <dbReference type="EMBL" id="EJK63610.1"/>
    </source>
</evidence>
<proteinExistence type="predicted"/>
<dbReference type="eggNOG" id="ENOG502SG1D">
    <property type="taxonomic scope" value="Eukaryota"/>
</dbReference>
<evidence type="ECO:0000256" key="1">
    <source>
        <dbReference type="SAM" id="MobiDB-lite"/>
    </source>
</evidence>
<dbReference type="InterPro" id="IPR002190">
    <property type="entry name" value="MHD_dom"/>
</dbReference>
<reference evidence="3 4" key="1">
    <citation type="journal article" date="2012" name="Genome Biol.">
        <title>Genome and low-iron response of an oceanic diatom adapted to chronic iron limitation.</title>
        <authorList>
            <person name="Lommer M."/>
            <person name="Specht M."/>
            <person name="Roy A.S."/>
            <person name="Kraemer L."/>
            <person name="Andreson R."/>
            <person name="Gutowska M.A."/>
            <person name="Wolf J."/>
            <person name="Bergner S.V."/>
            <person name="Schilhabel M.B."/>
            <person name="Klostermeier U.C."/>
            <person name="Beiko R.G."/>
            <person name="Rosenstiel P."/>
            <person name="Hippler M."/>
            <person name="Laroche J."/>
        </authorList>
    </citation>
    <scope>NUCLEOTIDE SEQUENCE [LARGE SCALE GENOMIC DNA]</scope>
    <source>
        <strain evidence="3 4">CCMP1005</strain>
    </source>
</reference>
<dbReference type="PANTHER" id="PTHR11736:SF14">
    <property type="entry name" value="NSE3 HOMOLOG, SMC5-SMC6 COMPLEX COMPONENT"/>
    <property type="match status" value="1"/>
</dbReference>
<comment type="caution">
    <text evidence="3">The sequence shown here is derived from an EMBL/GenBank/DDBJ whole genome shotgun (WGS) entry which is preliminary data.</text>
</comment>
<dbReference type="Gene3D" id="1.10.10.1200">
    <property type="entry name" value="MAGE homology domain, winged helix WH1 motif"/>
    <property type="match status" value="1"/>
</dbReference>
<dbReference type="OrthoDB" id="205198at2759"/>
<dbReference type="Gene3D" id="1.10.10.1210">
    <property type="entry name" value="MAGE homology domain, winged helix WH2 motif"/>
    <property type="match status" value="1"/>
</dbReference>
<feature type="domain" description="MAGE" evidence="2">
    <location>
        <begin position="79"/>
        <end position="311"/>
    </location>
</feature>
<dbReference type="AlphaFoldDB" id="K0SE17"/>
<dbReference type="Proteomes" id="UP000266841">
    <property type="component" value="Unassembled WGS sequence"/>
</dbReference>
<dbReference type="InterPro" id="IPR041899">
    <property type="entry name" value="MAGE_WH2"/>
</dbReference>